<sequence>MAKLNIFMLLLLSSHYLLTTTAKSSTGSSPEAAAFIKAECRATRYPALCVQCLSNYTTTIQLSQRQLAQAALSVSLARAQAAASFVSKLARIKAGMKPTEYGAVRDCIENMGDTTDQLSRSMKELGAMGRVAGQDFDWHVSNVQTWVSAALTNENTCLDGFASVEMDGSLKVAIRRRVISCAQVTSNALALVNRFAARHKAGDLLDSDKIF</sequence>
<dbReference type="EMBL" id="JABTTQ020000822">
    <property type="protein sequence ID" value="KAK6137691.1"/>
    <property type="molecule type" value="Genomic_DNA"/>
</dbReference>
<dbReference type="InterPro" id="IPR051955">
    <property type="entry name" value="PME_Inhibitor"/>
</dbReference>
<protein>
    <recommendedName>
        <fullName evidence="3">Pectinesterase inhibitor domain-containing protein</fullName>
    </recommendedName>
</protein>
<dbReference type="Pfam" id="PF04043">
    <property type="entry name" value="PMEI"/>
    <property type="match status" value="1"/>
</dbReference>
<feature type="domain" description="Pectinesterase inhibitor" evidence="3">
    <location>
        <begin position="31"/>
        <end position="191"/>
    </location>
</feature>
<evidence type="ECO:0000256" key="2">
    <source>
        <dbReference type="SAM" id="SignalP"/>
    </source>
</evidence>
<name>A0ABR0VR08_REHGL</name>
<comment type="caution">
    <text evidence="4">The sequence shown here is derived from an EMBL/GenBank/DDBJ whole genome shotgun (WGS) entry which is preliminary data.</text>
</comment>
<evidence type="ECO:0000313" key="4">
    <source>
        <dbReference type="EMBL" id="KAK6137691.1"/>
    </source>
</evidence>
<gene>
    <name evidence="4" type="ORF">DH2020_028617</name>
</gene>
<keyword evidence="1 2" id="KW-0732">Signal</keyword>
<dbReference type="InterPro" id="IPR006501">
    <property type="entry name" value="Pectinesterase_inhib_dom"/>
</dbReference>
<feature type="chain" id="PRO_5045357784" description="Pectinesterase inhibitor domain-containing protein" evidence="2">
    <location>
        <begin position="23"/>
        <end position="211"/>
    </location>
</feature>
<dbReference type="SMART" id="SM00856">
    <property type="entry name" value="PMEI"/>
    <property type="match status" value="1"/>
</dbReference>
<keyword evidence="5" id="KW-1185">Reference proteome</keyword>
<proteinExistence type="predicted"/>
<dbReference type="NCBIfam" id="TIGR01614">
    <property type="entry name" value="PME_inhib"/>
    <property type="match status" value="1"/>
</dbReference>
<dbReference type="CDD" id="cd15798">
    <property type="entry name" value="PMEI-like_3"/>
    <property type="match status" value="1"/>
</dbReference>
<dbReference type="Gene3D" id="1.20.140.40">
    <property type="entry name" value="Invertase/pectin methylesterase inhibitor family protein"/>
    <property type="match status" value="1"/>
</dbReference>
<dbReference type="PANTHER" id="PTHR31080">
    <property type="entry name" value="PECTINESTERASE INHIBITOR-LIKE"/>
    <property type="match status" value="1"/>
</dbReference>
<feature type="signal peptide" evidence="2">
    <location>
        <begin position="1"/>
        <end position="22"/>
    </location>
</feature>
<organism evidence="4 5">
    <name type="scientific">Rehmannia glutinosa</name>
    <name type="common">Chinese foxglove</name>
    <dbReference type="NCBI Taxonomy" id="99300"/>
    <lineage>
        <taxon>Eukaryota</taxon>
        <taxon>Viridiplantae</taxon>
        <taxon>Streptophyta</taxon>
        <taxon>Embryophyta</taxon>
        <taxon>Tracheophyta</taxon>
        <taxon>Spermatophyta</taxon>
        <taxon>Magnoliopsida</taxon>
        <taxon>eudicotyledons</taxon>
        <taxon>Gunneridae</taxon>
        <taxon>Pentapetalae</taxon>
        <taxon>asterids</taxon>
        <taxon>lamiids</taxon>
        <taxon>Lamiales</taxon>
        <taxon>Orobanchaceae</taxon>
        <taxon>Rehmannieae</taxon>
        <taxon>Rehmannia</taxon>
    </lineage>
</organism>
<reference evidence="4 5" key="1">
    <citation type="journal article" date="2021" name="Comput. Struct. Biotechnol. J.">
        <title>De novo genome assembly of the potent medicinal plant Rehmannia glutinosa using nanopore technology.</title>
        <authorList>
            <person name="Ma L."/>
            <person name="Dong C."/>
            <person name="Song C."/>
            <person name="Wang X."/>
            <person name="Zheng X."/>
            <person name="Niu Y."/>
            <person name="Chen S."/>
            <person name="Feng W."/>
        </authorList>
    </citation>
    <scope>NUCLEOTIDE SEQUENCE [LARGE SCALE GENOMIC DNA]</scope>
    <source>
        <strain evidence="4">DH-2019</strain>
    </source>
</reference>
<dbReference type="InterPro" id="IPR035513">
    <property type="entry name" value="Invertase/methylesterase_inhib"/>
</dbReference>
<dbReference type="SUPFAM" id="SSF101148">
    <property type="entry name" value="Plant invertase/pectin methylesterase inhibitor"/>
    <property type="match status" value="1"/>
</dbReference>
<evidence type="ECO:0000313" key="5">
    <source>
        <dbReference type="Proteomes" id="UP001318860"/>
    </source>
</evidence>
<dbReference type="Proteomes" id="UP001318860">
    <property type="component" value="Unassembled WGS sequence"/>
</dbReference>
<accession>A0ABR0VR08</accession>
<evidence type="ECO:0000256" key="1">
    <source>
        <dbReference type="ARBA" id="ARBA00022729"/>
    </source>
</evidence>
<dbReference type="PANTHER" id="PTHR31080:SF207">
    <property type="entry name" value="PECTINESTERASE INHIBITOR 9"/>
    <property type="match status" value="1"/>
</dbReference>
<evidence type="ECO:0000259" key="3">
    <source>
        <dbReference type="SMART" id="SM00856"/>
    </source>
</evidence>